<dbReference type="InterPro" id="IPR010982">
    <property type="entry name" value="Lambda_DNA-bd_dom_sf"/>
</dbReference>
<dbReference type="GO" id="GO:0005829">
    <property type="term" value="C:cytosol"/>
    <property type="evidence" value="ECO:0007669"/>
    <property type="project" value="TreeGrafter"/>
</dbReference>
<accession>A0A644U7Z7</accession>
<dbReference type="SUPFAM" id="SSF47413">
    <property type="entry name" value="lambda repressor-like DNA-binding domains"/>
    <property type="match status" value="1"/>
</dbReference>
<evidence type="ECO:0000313" key="3">
    <source>
        <dbReference type="EMBL" id="MPL75065.1"/>
    </source>
</evidence>
<dbReference type="AlphaFoldDB" id="A0A644U7Z7"/>
<dbReference type="InterPro" id="IPR050807">
    <property type="entry name" value="TransReg_Diox_bact_type"/>
</dbReference>
<dbReference type="Pfam" id="PF01381">
    <property type="entry name" value="HTH_3"/>
    <property type="match status" value="1"/>
</dbReference>
<organism evidence="3">
    <name type="scientific">bioreactor metagenome</name>
    <dbReference type="NCBI Taxonomy" id="1076179"/>
    <lineage>
        <taxon>unclassified sequences</taxon>
        <taxon>metagenomes</taxon>
        <taxon>ecological metagenomes</taxon>
    </lineage>
</organism>
<evidence type="ECO:0000259" key="2">
    <source>
        <dbReference type="PROSITE" id="PS50943"/>
    </source>
</evidence>
<proteinExistence type="predicted"/>
<dbReference type="InterPro" id="IPR001387">
    <property type="entry name" value="Cro/C1-type_HTH"/>
</dbReference>
<dbReference type="GO" id="GO:0003700">
    <property type="term" value="F:DNA-binding transcription factor activity"/>
    <property type="evidence" value="ECO:0007669"/>
    <property type="project" value="TreeGrafter"/>
</dbReference>
<comment type="caution">
    <text evidence="3">The sequence shown here is derived from an EMBL/GenBank/DDBJ whole genome shotgun (WGS) entry which is preliminary data.</text>
</comment>
<evidence type="ECO:0000256" key="1">
    <source>
        <dbReference type="ARBA" id="ARBA00023125"/>
    </source>
</evidence>
<gene>
    <name evidence="3" type="ORF">SDC9_20886</name>
</gene>
<dbReference type="Gene3D" id="1.10.260.40">
    <property type="entry name" value="lambda repressor-like DNA-binding domains"/>
    <property type="match status" value="1"/>
</dbReference>
<dbReference type="EMBL" id="VSSQ01000085">
    <property type="protein sequence ID" value="MPL75065.1"/>
    <property type="molecule type" value="Genomic_DNA"/>
</dbReference>
<dbReference type="GO" id="GO:0003677">
    <property type="term" value="F:DNA binding"/>
    <property type="evidence" value="ECO:0007669"/>
    <property type="project" value="UniProtKB-KW"/>
</dbReference>
<protein>
    <recommendedName>
        <fullName evidence="2">HTH cro/C1-type domain-containing protein</fullName>
    </recommendedName>
</protein>
<dbReference type="SMART" id="SM00530">
    <property type="entry name" value="HTH_XRE"/>
    <property type="match status" value="1"/>
</dbReference>
<sequence length="85" mass="9953">MDEEYKEKMRQVGLNISFYRKYRTLSQRALAEQVNISSCYMSQIERGLLRKAVSLPVLMKIASALHIELAVLFKFQTLPEKKDEK</sequence>
<keyword evidence="1" id="KW-0238">DNA-binding</keyword>
<dbReference type="PANTHER" id="PTHR46797">
    <property type="entry name" value="HTH-TYPE TRANSCRIPTIONAL REGULATOR"/>
    <property type="match status" value="1"/>
</dbReference>
<feature type="domain" description="HTH cro/C1-type" evidence="2">
    <location>
        <begin position="16"/>
        <end position="72"/>
    </location>
</feature>
<dbReference type="PROSITE" id="PS50943">
    <property type="entry name" value="HTH_CROC1"/>
    <property type="match status" value="1"/>
</dbReference>
<name>A0A644U7Z7_9ZZZZ</name>
<dbReference type="PANTHER" id="PTHR46797:SF1">
    <property type="entry name" value="METHYLPHOSPHONATE SYNTHASE"/>
    <property type="match status" value="1"/>
</dbReference>
<dbReference type="CDD" id="cd00093">
    <property type="entry name" value="HTH_XRE"/>
    <property type="match status" value="1"/>
</dbReference>
<reference evidence="3" key="1">
    <citation type="submission" date="2019-08" db="EMBL/GenBank/DDBJ databases">
        <authorList>
            <person name="Kucharzyk K."/>
            <person name="Murdoch R.W."/>
            <person name="Higgins S."/>
            <person name="Loffler F."/>
        </authorList>
    </citation>
    <scope>NUCLEOTIDE SEQUENCE</scope>
</reference>